<reference evidence="1 2" key="2">
    <citation type="journal article" date="2016" name="Genome Announc.">
        <title>Draft Genome Sequence of a Versatile Hydrocarbon-Degrading Bacterium, Rhodococcus pyridinivorans Strain KG-16, Collected from Oil Fields in India.</title>
        <authorList>
            <person name="Aggarwal R.K."/>
            <person name="Dawar C."/>
            <person name="Phanindranath R."/>
            <person name="Mutnuri L."/>
            <person name="Dayal A.M."/>
        </authorList>
    </citation>
    <scope>NUCLEOTIDE SEQUENCE [LARGE SCALE GENOMIC DNA]</scope>
    <source>
        <strain evidence="1 2">KG-16</strain>
    </source>
</reference>
<evidence type="ECO:0000313" key="1">
    <source>
        <dbReference type="EMBL" id="KSZ57356.1"/>
    </source>
</evidence>
<evidence type="ECO:0008006" key="3">
    <source>
        <dbReference type="Google" id="ProtNLM"/>
    </source>
</evidence>
<comment type="caution">
    <text evidence="1">The sequence shown here is derived from an EMBL/GenBank/DDBJ whole genome shotgun (WGS) entry which is preliminary data.</text>
</comment>
<organism evidence="1 2">
    <name type="scientific">Rhodococcus pyridinivorans KG-16</name>
    <dbReference type="NCBI Taxonomy" id="1441730"/>
    <lineage>
        <taxon>Bacteria</taxon>
        <taxon>Bacillati</taxon>
        <taxon>Actinomycetota</taxon>
        <taxon>Actinomycetes</taxon>
        <taxon>Mycobacteriales</taxon>
        <taxon>Nocardiaceae</taxon>
        <taxon>Rhodococcus</taxon>
    </lineage>
</organism>
<dbReference type="InterPro" id="IPR021831">
    <property type="entry name" value="ParD-like"/>
</dbReference>
<dbReference type="RefSeq" id="WP_060653044.1">
    <property type="nucleotide sequence ID" value="NZ_AZXY01000009.1"/>
</dbReference>
<gene>
    <name evidence="1" type="ORF">Z045_17855</name>
</gene>
<evidence type="ECO:0000313" key="2">
    <source>
        <dbReference type="Proteomes" id="UP000053060"/>
    </source>
</evidence>
<proteinExistence type="predicted"/>
<name>A0A0V9UHB2_9NOCA</name>
<sequence>MTSSTDKVTRFDAELVDSAIAEGGRQNRTGRQQLEYWARIGRAMTAHETASLHRVHEALAGTRELSELTAAEGRLFDAEIDARLADGLAHTDYAEVLAARGVTTVVLDDEGRLVEQGPDGSRRVLDDA</sequence>
<dbReference type="AlphaFoldDB" id="A0A0V9UHB2"/>
<accession>A0A0V9UHB2</accession>
<dbReference type="PATRIC" id="fig|1441730.3.peg.3723"/>
<dbReference type="Proteomes" id="UP000053060">
    <property type="component" value="Unassembled WGS sequence"/>
</dbReference>
<dbReference type="Pfam" id="PF11903">
    <property type="entry name" value="ParD_like"/>
    <property type="match status" value="1"/>
</dbReference>
<protein>
    <recommendedName>
        <fullName evidence="3">ParD-like antitoxin of type II toxin-antitoxin system</fullName>
    </recommendedName>
</protein>
<dbReference type="EMBL" id="AZXY01000009">
    <property type="protein sequence ID" value="KSZ57356.1"/>
    <property type="molecule type" value="Genomic_DNA"/>
</dbReference>
<dbReference type="GeneID" id="86866313"/>
<reference evidence="2" key="1">
    <citation type="submission" date="2015-01" db="EMBL/GenBank/DDBJ databases">
        <title>Draft genome sequence of Rhodococcus pyridinivorans strain KG-16, a hydrocarbon-degrading bacterium.</title>
        <authorList>
            <person name="Aggarwal R.K."/>
            <person name="Dawar C."/>
        </authorList>
    </citation>
    <scope>NUCLEOTIDE SEQUENCE [LARGE SCALE GENOMIC DNA]</scope>
    <source>
        <strain evidence="2">KG-16</strain>
    </source>
</reference>